<dbReference type="RefSeq" id="WP_019386156.1">
    <property type="nucleotide sequence ID" value="NZ_ALIH01000001.1"/>
</dbReference>
<evidence type="ECO:0000256" key="1">
    <source>
        <dbReference type="ARBA" id="ARBA00022801"/>
    </source>
</evidence>
<dbReference type="InterPro" id="IPR006047">
    <property type="entry name" value="GH13_cat_dom"/>
</dbReference>
<evidence type="ECO:0000259" key="3">
    <source>
        <dbReference type="SMART" id="SM00642"/>
    </source>
</evidence>
<dbReference type="Proteomes" id="UP000184396">
    <property type="component" value="Unassembled WGS sequence"/>
</dbReference>
<name>A0A1M6AN50_9FLAO</name>
<evidence type="ECO:0000313" key="5">
    <source>
        <dbReference type="Proteomes" id="UP000184396"/>
    </source>
</evidence>
<keyword evidence="1" id="KW-0378">Hydrolase</keyword>
<evidence type="ECO:0000256" key="2">
    <source>
        <dbReference type="ARBA" id="ARBA00023295"/>
    </source>
</evidence>
<dbReference type="Pfam" id="PF10438">
    <property type="entry name" value="Cyc-maltodext_C"/>
    <property type="match status" value="1"/>
</dbReference>
<dbReference type="InterPro" id="IPR017853">
    <property type="entry name" value="GH"/>
</dbReference>
<dbReference type="Gene3D" id="3.20.20.80">
    <property type="entry name" value="Glycosidases"/>
    <property type="match status" value="1"/>
</dbReference>
<dbReference type="InterPro" id="IPR013783">
    <property type="entry name" value="Ig-like_fold"/>
</dbReference>
<dbReference type="SUPFAM" id="SSF51011">
    <property type="entry name" value="Glycosyl hydrolase domain"/>
    <property type="match status" value="1"/>
</dbReference>
<keyword evidence="5" id="KW-1185">Reference proteome</keyword>
<proteinExistence type="predicted"/>
<reference evidence="4 5" key="1">
    <citation type="submission" date="2016-11" db="EMBL/GenBank/DDBJ databases">
        <authorList>
            <person name="Jaros S."/>
            <person name="Januszkiewicz K."/>
            <person name="Wedrychowicz H."/>
        </authorList>
    </citation>
    <scope>NUCLEOTIDE SEQUENCE [LARGE SCALE GENOMIC DNA]</scope>
    <source>
        <strain evidence="4 5">CGMCC 1.12213</strain>
    </source>
</reference>
<dbReference type="AlphaFoldDB" id="A0A1M6AN50"/>
<sequence>MKTYAIEKNILKHLGFMMILIVFAVNLSCKNNNEMDADAQQYSTSITDRRDIARVEPLNWWVGFKNPKLQLLVQHPDISERTVEINYQGVSIDKVHKADSPNYLFIDLDISEDTHAGKFNIIFKKEDDQDLLYTFELKPRQKPSEDYVGFNSSDAIYLITPDRFSNGNPDNDIVESLNEKTIDRNDNYARHGGDIQGITKHLDYIEDLGFTAIWPCPLLTNDMPQGSYHGYAMTNFYEIDPRYGKLEEYLELSDSMSKKGMKLIMDQVANHCGLEHWWMKDLPFKDWINHQAHFEKNAHNSDGYRSITTNHRRTTNQDIYASNIDKKSMTEGWFVSAMPDLNQRNPFMAQYTIQNSIWWIETANLGGIRQDTYPYPDKNFMSRWAGEIMNEYPNFSIVGEEWTSNPLLIAYWQQGNPNKDGYNSNLKSPMDFAMQEKVVKGLSEEEDWGSGLIEIYRALANDFAYVKPQDLMVFPDNHDMSRIYTQLKGDITNTKMALSYILTLPRIPQIYYGTEILMNDFDKPGDHGLIRTDFPGGWDGDEVNAFTGEGLTEDQKDMQSYLKKVLNYRKTSQAIHQGKTIHFAPEDGVYVLFRIHEDETVIHIINKNDKPFELDLTRFAEIGLKGKAVTNIISNHQFFWGDNITLEDKGSVILTTKLN</sequence>
<protein>
    <submittedName>
        <fullName evidence="4">Glycosidase</fullName>
    </submittedName>
</protein>
<dbReference type="InterPro" id="IPR019492">
    <property type="entry name" value="Cyclo-malto-dextrinase_C"/>
</dbReference>
<gene>
    <name evidence="4" type="ORF">SAMN05216261_0508</name>
</gene>
<dbReference type="GO" id="GO:0005975">
    <property type="term" value="P:carbohydrate metabolic process"/>
    <property type="evidence" value="ECO:0007669"/>
    <property type="project" value="InterPro"/>
</dbReference>
<dbReference type="InterPro" id="IPR014756">
    <property type="entry name" value="Ig_E-set"/>
</dbReference>
<keyword evidence="2 4" id="KW-0326">Glycosidase</keyword>
<dbReference type="Gene3D" id="2.60.40.10">
    <property type="entry name" value="Immunoglobulins"/>
    <property type="match status" value="1"/>
</dbReference>
<accession>A0A1M6AN50</accession>
<dbReference type="Pfam" id="PF09087">
    <property type="entry name" value="Cyc-maltodext_N"/>
    <property type="match status" value="1"/>
</dbReference>
<dbReference type="CDD" id="cd11340">
    <property type="entry name" value="AmyAc_bac_CMD_like_3"/>
    <property type="match status" value="1"/>
</dbReference>
<dbReference type="OrthoDB" id="9805159at2"/>
<dbReference type="eggNOG" id="COG0366">
    <property type="taxonomic scope" value="Bacteria"/>
</dbReference>
<dbReference type="GO" id="GO:0016798">
    <property type="term" value="F:hydrolase activity, acting on glycosyl bonds"/>
    <property type="evidence" value="ECO:0007669"/>
    <property type="project" value="UniProtKB-KW"/>
</dbReference>
<organism evidence="4 5">
    <name type="scientific">Algibacter luteus</name>
    <dbReference type="NCBI Taxonomy" id="1178825"/>
    <lineage>
        <taxon>Bacteria</taxon>
        <taxon>Pseudomonadati</taxon>
        <taxon>Bacteroidota</taxon>
        <taxon>Flavobacteriia</taxon>
        <taxon>Flavobacteriales</taxon>
        <taxon>Flavobacteriaceae</taxon>
        <taxon>Algibacter</taxon>
    </lineage>
</organism>
<dbReference type="InterPro" id="IPR015171">
    <property type="entry name" value="Cyc-maltodext_N"/>
</dbReference>
<feature type="domain" description="Glycosyl hydrolase family 13 catalytic" evidence="3">
    <location>
        <begin position="158"/>
        <end position="569"/>
    </location>
</feature>
<dbReference type="PANTHER" id="PTHR10357">
    <property type="entry name" value="ALPHA-AMYLASE FAMILY MEMBER"/>
    <property type="match status" value="1"/>
</dbReference>
<dbReference type="SUPFAM" id="SSF51445">
    <property type="entry name" value="(Trans)glycosidases"/>
    <property type="match status" value="1"/>
</dbReference>
<dbReference type="InterPro" id="IPR013780">
    <property type="entry name" value="Glyco_hydro_b"/>
</dbReference>
<dbReference type="SMART" id="SM00642">
    <property type="entry name" value="Aamy"/>
    <property type="match status" value="1"/>
</dbReference>
<dbReference type="Pfam" id="PF00128">
    <property type="entry name" value="Alpha-amylase"/>
    <property type="match status" value="1"/>
</dbReference>
<evidence type="ECO:0000313" key="4">
    <source>
        <dbReference type="EMBL" id="SHI37623.1"/>
    </source>
</evidence>
<dbReference type="Gene3D" id="2.60.40.1180">
    <property type="entry name" value="Golgi alpha-mannosidase II"/>
    <property type="match status" value="1"/>
</dbReference>
<dbReference type="EMBL" id="FQYK01000001">
    <property type="protein sequence ID" value="SHI37623.1"/>
    <property type="molecule type" value="Genomic_DNA"/>
</dbReference>
<dbReference type="SUPFAM" id="SSF81296">
    <property type="entry name" value="E set domains"/>
    <property type="match status" value="1"/>
</dbReference>
<dbReference type="PANTHER" id="PTHR10357:SF210">
    <property type="entry name" value="MALTODEXTRIN GLUCOSIDASE"/>
    <property type="match status" value="1"/>
</dbReference>
<dbReference type="STRING" id="1178825.SAMN05216261_0508"/>